<dbReference type="SUPFAM" id="SSF53850">
    <property type="entry name" value="Periplasmic binding protein-like II"/>
    <property type="match status" value="1"/>
</dbReference>
<feature type="domain" description="Methyl-accepting transducer" evidence="6">
    <location>
        <begin position="115"/>
        <end position="351"/>
    </location>
</feature>
<dbReference type="CDD" id="cd11386">
    <property type="entry name" value="MCP_signal"/>
    <property type="match status" value="1"/>
</dbReference>
<dbReference type="InterPro" id="IPR004089">
    <property type="entry name" value="MCPsignal_dom"/>
</dbReference>
<dbReference type="GO" id="GO:0006935">
    <property type="term" value="P:chemotaxis"/>
    <property type="evidence" value="ECO:0007669"/>
    <property type="project" value="UniProtKB-ARBA"/>
</dbReference>
<evidence type="ECO:0000256" key="2">
    <source>
        <dbReference type="ARBA" id="ARBA00023224"/>
    </source>
</evidence>
<reference evidence="7 8" key="1">
    <citation type="submission" date="2020-08" db="EMBL/GenBank/DDBJ databases">
        <title>Genomic Encyclopedia of Type Strains, Phase IV (KMG-IV): sequencing the most valuable type-strain genomes for metagenomic binning, comparative biology and taxonomic classification.</title>
        <authorList>
            <person name="Goeker M."/>
        </authorList>
    </citation>
    <scope>NUCLEOTIDE SEQUENCE [LARGE SCALE GENOMIC DNA]</scope>
    <source>
        <strain evidence="7 8">DSM 18233</strain>
    </source>
</reference>
<dbReference type="EMBL" id="JACHHN010000002">
    <property type="protein sequence ID" value="MBB5190347.1"/>
    <property type="molecule type" value="Genomic_DNA"/>
</dbReference>
<keyword evidence="5" id="KW-0812">Transmembrane</keyword>
<evidence type="ECO:0000256" key="4">
    <source>
        <dbReference type="PROSITE-ProRule" id="PRU00284"/>
    </source>
</evidence>
<protein>
    <submittedName>
        <fullName evidence="7">Methyl-accepting chemotaxis protein</fullName>
    </submittedName>
</protein>
<dbReference type="GO" id="GO:0007165">
    <property type="term" value="P:signal transduction"/>
    <property type="evidence" value="ECO:0007669"/>
    <property type="project" value="UniProtKB-KW"/>
</dbReference>
<keyword evidence="5" id="KW-1133">Transmembrane helix</keyword>
<proteinExistence type="inferred from homology"/>
<dbReference type="Proteomes" id="UP000543030">
    <property type="component" value="Unassembled WGS sequence"/>
</dbReference>
<gene>
    <name evidence="7" type="ORF">HNQ50_001069</name>
</gene>
<evidence type="ECO:0000313" key="8">
    <source>
        <dbReference type="Proteomes" id="UP000543030"/>
    </source>
</evidence>
<dbReference type="RefSeq" id="WP_184098322.1">
    <property type="nucleotide sequence ID" value="NZ_JACHHN010000002.1"/>
</dbReference>
<dbReference type="GO" id="GO:0016020">
    <property type="term" value="C:membrane"/>
    <property type="evidence" value="ECO:0007669"/>
    <property type="project" value="UniProtKB-SubCell"/>
</dbReference>
<name>A0A840RBP3_9NEIS</name>
<dbReference type="AlphaFoldDB" id="A0A840RBP3"/>
<sequence>MTMRMRLMLPVMLVALLGFGVTLGYVLFGQGLALDGLAYTFAAFSLLALAGVVWFAAGFALQPINTLQRSLQDMVGGKAGLSVRFAEEGELAELTRPLNQFVSTQQSVLREIQREMEALALSLHELTAVTTQISNDTRVQSDHASASAATVGQITQSISSIALRARDVDEAVLDTQSISSESAQAVMGVSSEVAEVATAMQSLGTAMDNLSQRAREISGIVVVIKEIADQTNLLALNAAIEAARAGEQGRGFAVVADEVRKLAERSSSATVDIARRIDLVNAETNAVLSDMTRTSTGVAQSVDKAEHARKHMLAISGRMDEVAQVVRQIADATAEQSSATESMARSTERASGMTRATDSALHQARQTLQSVDERAKTLLSAVGKFHLADVEVLHWWLSRSEARAVFELKTRLNAQGHHWMDTRTSGGDPMAALNSRVQSGNAPTAAANRIINIGKWSKMGVLADLNEIAQRQRWSSVLPAVLDKMIQVDGKYVAVPLGAARVNTLWVNLPLIRQVNGQQPRTWDDFFALCDKLKAAGITPLAVGEQDWQIATMLETIILAEGAEFHRNCFVKLDAGVLGGAGMARALERFRRLKPYCTEDAAGRDWNLATVDVINGRAAMQIMGDWAKPEFMQAGKAQGKDYMGWAAPAAAGEFSFACDSLIMFKQKDTDMQVAQRDLVEMLMGQEGQEAFNFFKGNVPARSDTPMSRYDGYSQETARSFAQAANANVLVPSWAHSQCLPEEVRGAIFEITLKFWRNGNMSASDAARMMGEAARRG</sequence>
<dbReference type="Gene3D" id="3.40.190.10">
    <property type="entry name" value="Periplasmic binding protein-like II"/>
    <property type="match status" value="2"/>
</dbReference>
<dbReference type="FunFam" id="1.10.287.950:FF:000001">
    <property type="entry name" value="Methyl-accepting chemotaxis sensory transducer"/>
    <property type="match status" value="1"/>
</dbReference>
<dbReference type="InterPro" id="IPR006059">
    <property type="entry name" value="SBP"/>
</dbReference>
<dbReference type="SUPFAM" id="SSF58104">
    <property type="entry name" value="Methyl-accepting chemotaxis protein (MCP) signaling domain"/>
    <property type="match status" value="1"/>
</dbReference>
<comment type="similarity">
    <text evidence="3">Belongs to the methyl-accepting chemotaxis (MCP) protein family.</text>
</comment>
<evidence type="ECO:0000256" key="3">
    <source>
        <dbReference type="ARBA" id="ARBA00029447"/>
    </source>
</evidence>
<dbReference type="PROSITE" id="PS50111">
    <property type="entry name" value="CHEMOTAXIS_TRANSDUC_2"/>
    <property type="match status" value="1"/>
</dbReference>
<organism evidence="7 8">
    <name type="scientific">Silvimonas terrae</name>
    <dbReference type="NCBI Taxonomy" id="300266"/>
    <lineage>
        <taxon>Bacteria</taxon>
        <taxon>Pseudomonadati</taxon>
        <taxon>Pseudomonadota</taxon>
        <taxon>Betaproteobacteria</taxon>
        <taxon>Neisseriales</taxon>
        <taxon>Chitinibacteraceae</taxon>
        <taxon>Silvimonas</taxon>
    </lineage>
</organism>
<dbReference type="Pfam" id="PF13416">
    <property type="entry name" value="SBP_bac_8"/>
    <property type="match status" value="1"/>
</dbReference>
<dbReference type="PANTHER" id="PTHR32089">
    <property type="entry name" value="METHYL-ACCEPTING CHEMOTAXIS PROTEIN MCPB"/>
    <property type="match status" value="1"/>
</dbReference>
<keyword evidence="5" id="KW-0472">Membrane</keyword>
<evidence type="ECO:0000256" key="5">
    <source>
        <dbReference type="SAM" id="Phobius"/>
    </source>
</evidence>
<evidence type="ECO:0000259" key="6">
    <source>
        <dbReference type="PROSITE" id="PS50111"/>
    </source>
</evidence>
<comment type="subcellular location">
    <subcellularLocation>
        <location evidence="1">Membrane</location>
    </subcellularLocation>
</comment>
<dbReference type="Gene3D" id="1.10.287.950">
    <property type="entry name" value="Methyl-accepting chemotaxis protein"/>
    <property type="match status" value="1"/>
</dbReference>
<evidence type="ECO:0000256" key="1">
    <source>
        <dbReference type="ARBA" id="ARBA00004370"/>
    </source>
</evidence>
<keyword evidence="2 4" id="KW-0807">Transducer</keyword>
<evidence type="ECO:0000313" key="7">
    <source>
        <dbReference type="EMBL" id="MBB5190347.1"/>
    </source>
</evidence>
<dbReference type="PANTHER" id="PTHR32089:SF112">
    <property type="entry name" value="LYSOZYME-LIKE PROTEIN-RELATED"/>
    <property type="match status" value="1"/>
</dbReference>
<comment type="caution">
    <text evidence="7">The sequence shown here is derived from an EMBL/GenBank/DDBJ whole genome shotgun (WGS) entry which is preliminary data.</text>
</comment>
<keyword evidence="8" id="KW-1185">Reference proteome</keyword>
<feature type="transmembrane region" description="Helical" evidence="5">
    <location>
        <begin position="39"/>
        <end position="61"/>
    </location>
</feature>
<accession>A0A840RBP3</accession>
<dbReference type="SMART" id="SM00283">
    <property type="entry name" value="MA"/>
    <property type="match status" value="1"/>
</dbReference>
<dbReference type="Pfam" id="PF00015">
    <property type="entry name" value="MCPsignal"/>
    <property type="match status" value="1"/>
</dbReference>